<feature type="domain" description="VHS" evidence="1">
    <location>
        <begin position="295"/>
        <end position="379"/>
    </location>
</feature>
<name>A0ABV2PFQ3_9BACI</name>
<dbReference type="Pfam" id="PF09661">
    <property type="entry name" value="DUF2398"/>
    <property type="match status" value="1"/>
</dbReference>
<gene>
    <name evidence="2" type="ORF">ABIA69_000893</name>
</gene>
<sequence>MEDKEQIRIGITALMENFWIQKKHKPNEYMLIKKHKNQIQKYYFDNFGYQLFSGIDLFKLEKVPYQAESWMGIQDFKEPIDYSIFIAILAYLEDKAKDDLFLVSILAEYVKNFFDKDLKVKWEIYKHRLSFYRAVKYAQSMDLIESLEGEIEKYKTNEKEEILYRPTMISKYYMRFFSKPIQHFLNIDEIIYDRWKVPGLEITPRMNLQSLNRRLFFSPVVYKNELTNEEKKYLNHQSFRMVDNIPEFTHLEMEVYRNEIFLISKERNVTGEQHPNQKTISDIVLQFSVFIKEKLKVLSDNEFPEFEYIIGRREFDKWVEELQEEFGQGWSKEFRESYSENVAEKVLEYLEDWKFAFNDVQTHSVVLYPPLVRVGGKFPREYIFERYFIKKIKDMSSVADWDYSLPTPIFEEIIKEYNTSESNSPIRLKNAQDVIDKYVVNKNEEFIKLNDAKIIRTIKGAK</sequence>
<keyword evidence="3" id="KW-1185">Reference proteome</keyword>
<dbReference type="Proteomes" id="UP001549363">
    <property type="component" value="Unassembled WGS sequence"/>
</dbReference>
<dbReference type="PROSITE" id="PS50179">
    <property type="entry name" value="VHS"/>
    <property type="match status" value="1"/>
</dbReference>
<reference evidence="2 3" key="1">
    <citation type="submission" date="2024-06" db="EMBL/GenBank/DDBJ databases">
        <title>Sorghum-associated microbial communities from plants grown in Nebraska, USA.</title>
        <authorList>
            <person name="Schachtman D."/>
        </authorList>
    </citation>
    <scope>NUCLEOTIDE SEQUENCE [LARGE SCALE GENOMIC DNA]</scope>
    <source>
        <strain evidence="2 3">736</strain>
    </source>
</reference>
<dbReference type="EMBL" id="JBEPSB010000002">
    <property type="protein sequence ID" value="MET4559750.1"/>
    <property type="molecule type" value="Genomic_DNA"/>
</dbReference>
<organism evidence="2 3">
    <name type="scientific">Lysinibacillus parviboronicapiens</name>
    <dbReference type="NCBI Taxonomy" id="436516"/>
    <lineage>
        <taxon>Bacteria</taxon>
        <taxon>Bacillati</taxon>
        <taxon>Bacillota</taxon>
        <taxon>Bacilli</taxon>
        <taxon>Bacillales</taxon>
        <taxon>Bacillaceae</taxon>
        <taxon>Lysinibacillus</taxon>
    </lineage>
</organism>
<evidence type="ECO:0000259" key="1">
    <source>
        <dbReference type="PROSITE" id="PS50179"/>
    </source>
</evidence>
<evidence type="ECO:0000313" key="3">
    <source>
        <dbReference type="Proteomes" id="UP001549363"/>
    </source>
</evidence>
<dbReference type="NCBIfam" id="TIGR02678">
    <property type="entry name" value="TIGR02678 family protein"/>
    <property type="match status" value="1"/>
</dbReference>
<accession>A0ABV2PFQ3</accession>
<dbReference type="InterPro" id="IPR013494">
    <property type="entry name" value="CHP02678"/>
</dbReference>
<protein>
    <submittedName>
        <fullName evidence="2">Uncharacterized protein (TIGR02678 family)</fullName>
    </submittedName>
</protein>
<proteinExistence type="predicted"/>
<dbReference type="RefSeq" id="WP_354471034.1">
    <property type="nucleotide sequence ID" value="NZ_JBEPSB010000002.1"/>
</dbReference>
<dbReference type="InterPro" id="IPR002014">
    <property type="entry name" value="VHS_dom"/>
</dbReference>
<evidence type="ECO:0000313" key="2">
    <source>
        <dbReference type="EMBL" id="MET4559750.1"/>
    </source>
</evidence>
<comment type="caution">
    <text evidence="2">The sequence shown here is derived from an EMBL/GenBank/DDBJ whole genome shotgun (WGS) entry which is preliminary data.</text>
</comment>